<protein>
    <submittedName>
        <fullName evidence="1">Uncharacterized protein</fullName>
    </submittedName>
</protein>
<sequence length="50" mass="5646">MVSKITPFVIGESMFRLRIMVLCSELSREEHHPRASPLIFHVLPHSSAGT</sequence>
<name>A0A0A9HTT8_ARUDO</name>
<reference evidence="1" key="2">
    <citation type="journal article" date="2015" name="Data Brief">
        <title>Shoot transcriptome of the giant reed, Arundo donax.</title>
        <authorList>
            <person name="Barrero R.A."/>
            <person name="Guerrero F.D."/>
            <person name="Moolhuijzen P."/>
            <person name="Goolsby J.A."/>
            <person name="Tidwell J."/>
            <person name="Bellgard S.E."/>
            <person name="Bellgard M.I."/>
        </authorList>
    </citation>
    <scope>NUCLEOTIDE SEQUENCE</scope>
    <source>
        <tissue evidence="1">Shoot tissue taken approximately 20 cm above the soil surface</tissue>
    </source>
</reference>
<accession>A0A0A9HTT8</accession>
<proteinExistence type="predicted"/>
<dbReference type="EMBL" id="GBRH01161553">
    <property type="protein sequence ID" value="JAE36343.1"/>
    <property type="molecule type" value="Transcribed_RNA"/>
</dbReference>
<dbReference type="AlphaFoldDB" id="A0A0A9HTT8"/>
<organism evidence="1">
    <name type="scientific">Arundo donax</name>
    <name type="common">Giant reed</name>
    <name type="synonym">Donax arundinaceus</name>
    <dbReference type="NCBI Taxonomy" id="35708"/>
    <lineage>
        <taxon>Eukaryota</taxon>
        <taxon>Viridiplantae</taxon>
        <taxon>Streptophyta</taxon>
        <taxon>Embryophyta</taxon>
        <taxon>Tracheophyta</taxon>
        <taxon>Spermatophyta</taxon>
        <taxon>Magnoliopsida</taxon>
        <taxon>Liliopsida</taxon>
        <taxon>Poales</taxon>
        <taxon>Poaceae</taxon>
        <taxon>PACMAD clade</taxon>
        <taxon>Arundinoideae</taxon>
        <taxon>Arundineae</taxon>
        <taxon>Arundo</taxon>
    </lineage>
</organism>
<reference evidence="1" key="1">
    <citation type="submission" date="2014-09" db="EMBL/GenBank/DDBJ databases">
        <authorList>
            <person name="Magalhaes I.L.F."/>
            <person name="Oliveira U."/>
            <person name="Santos F.R."/>
            <person name="Vidigal T.H.D.A."/>
            <person name="Brescovit A.D."/>
            <person name="Santos A.J."/>
        </authorList>
    </citation>
    <scope>NUCLEOTIDE SEQUENCE</scope>
    <source>
        <tissue evidence="1">Shoot tissue taken approximately 20 cm above the soil surface</tissue>
    </source>
</reference>
<evidence type="ECO:0000313" key="1">
    <source>
        <dbReference type="EMBL" id="JAE36343.1"/>
    </source>
</evidence>